<evidence type="ECO:0000313" key="3">
    <source>
        <dbReference type="Proteomes" id="UP000316806"/>
    </source>
</evidence>
<protein>
    <recommendedName>
        <fullName evidence="4">Lipoprotein</fullName>
    </recommendedName>
</protein>
<dbReference type="PROSITE" id="PS51257">
    <property type="entry name" value="PROKAR_LIPOPROTEIN"/>
    <property type="match status" value="1"/>
</dbReference>
<dbReference type="EMBL" id="CP040916">
    <property type="protein sequence ID" value="QDQ12769.1"/>
    <property type="molecule type" value="Genomic_DNA"/>
</dbReference>
<feature type="chain" id="PRO_5039026360" description="Lipoprotein" evidence="1">
    <location>
        <begin position="29"/>
        <end position="143"/>
    </location>
</feature>
<dbReference type="RefSeq" id="WP_144320100.1">
    <property type="nucleotide sequence ID" value="NZ_CP040916.1"/>
</dbReference>
<evidence type="ECO:0000256" key="1">
    <source>
        <dbReference type="SAM" id="SignalP"/>
    </source>
</evidence>
<dbReference type="Proteomes" id="UP000316806">
    <property type="component" value="Chromosome"/>
</dbReference>
<reference evidence="2 3" key="1">
    <citation type="journal article" date="2019" name="J. Ind. Microbiol. Biotechnol.">
        <title>The complete genomic sequence of Streptomyces spectabilis NRRL-2792 and identification of secondary metabolite biosynthetic gene clusters.</title>
        <authorList>
            <person name="Sinha A."/>
            <person name="Phillips-Salemka S."/>
            <person name="Niraula T.A."/>
            <person name="Short K.A."/>
            <person name="Niraula N.P."/>
        </authorList>
    </citation>
    <scope>NUCLEOTIDE SEQUENCE [LARGE SCALE GENOMIC DNA]</scope>
    <source>
        <strain evidence="2 3">NRRL 2792</strain>
    </source>
</reference>
<evidence type="ECO:0000313" key="2">
    <source>
        <dbReference type="EMBL" id="QDQ12769.1"/>
    </source>
</evidence>
<gene>
    <name evidence="2" type="ORF">FH965_21185</name>
</gene>
<evidence type="ECO:0008006" key="4">
    <source>
        <dbReference type="Google" id="ProtNLM"/>
    </source>
</evidence>
<name>A0A516RAT0_STRST</name>
<feature type="signal peptide" evidence="1">
    <location>
        <begin position="1"/>
        <end position="28"/>
    </location>
</feature>
<accession>A0A516RAT0</accession>
<sequence length="143" mass="15040">MRRTTIALLAPCLLLATATIGCSNSDGAAKDCATALTGRTGSDSADTPTVSEAEKRVDALDKTFAGMVRSGYADAAKNAADAVKKKTKEGGKSRPEACEPLSEDDYTALLMAEAIGGLGWTDKDGRFDKLKMVESLGWRCVFV</sequence>
<dbReference type="AlphaFoldDB" id="A0A516RAT0"/>
<keyword evidence="1" id="KW-0732">Signal</keyword>
<proteinExistence type="predicted"/>
<organism evidence="2 3">
    <name type="scientific">Streptomyces spectabilis</name>
    <dbReference type="NCBI Taxonomy" id="68270"/>
    <lineage>
        <taxon>Bacteria</taxon>
        <taxon>Bacillati</taxon>
        <taxon>Actinomycetota</taxon>
        <taxon>Actinomycetes</taxon>
        <taxon>Kitasatosporales</taxon>
        <taxon>Streptomycetaceae</taxon>
        <taxon>Streptomyces</taxon>
    </lineage>
</organism>